<keyword evidence="2" id="KW-1185">Reference proteome</keyword>
<comment type="caution">
    <text evidence="1">The sequence shown here is derived from an EMBL/GenBank/DDBJ whole genome shotgun (WGS) entry which is preliminary data.</text>
</comment>
<evidence type="ECO:0000313" key="1">
    <source>
        <dbReference type="EMBL" id="GAA0817788.1"/>
    </source>
</evidence>
<sequence length="213" mass="23868">MTNINMSPETDMAIKPNRNRQSLLLLLVVFALPVILAKLALEQKWLEFGVTNQGELINKSLTLTDLGIEQSQFEHQWLIMYLLPAQCHKSCQQTLETVHNSYVALGKEMPRITPVALKQHEFSVEQSQRLAKSQWQIMPMPQQALQHISSTQIVIVDPLGNIILSYNPNGDTASQLDSANTSAEAQSNSTQQTRLGKAIITDMKKLLKYSKVG</sequence>
<proteinExistence type="predicted"/>
<accession>A0ABN1L792</accession>
<dbReference type="EMBL" id="BAAAFA010000006">
    <property type="protein sequence ID" value="GAA0817788.1"/>
    <property type="molecule type" value="Genomic_DNA"/>
</dbReference>
<name>A0ABN1L792_9GAMM</name>
<organism evidence="1 2">
    <name type="scientific">Colwellia asteriadis</name>
    <dbReference type="NCBI Taxonomy" id="517723"/>
    <lineage>
        <taxon>Bacteria</taxon>
        <taxon>Pseudomonadati</taxon>
        <taxon>Pseudomonadota</taxon>
        <taxon>Gammaproteobacteria</taxon>
        <taxon>Alteromonadales</taxon>
        <taxon>Colwelliaceae</taxon>
        <taxon>Colwellia</taxon>
    </lineage>
</organism>
<evidence type="ECO:0008006" key="3">
    <source>
        <dbReference type="Google" id="ProtNLM"/>
    </source>
</evidence>
<reference evidence="1 2" key="1">
    <citation type="journal article" date="2019" name="Int. J. Syst. Evol. Microbiol.">
        <title>The Global Catalogue of Microorganisms (GCM) 10K type strain sequencing project: providing services to taxonomists for standard genome sequencing and annotation.</title>
        <authorList>
            <consortium name="The Broad Institute Genomics Platform"/>
            <consortium name="The Broad Institute Genome Sequencing Center for Infectious Disease"/>
            <person name="Wu L."/>
            <person name="Ma J."/>
        </authorList>
    </citation>
    <scope>NUCLEOTIDE SEQUENCE [LARGE SCALE GENOMIC DNA]</scope>
    <source>
        <strain evidence="1 2">JCM 15608</strain>
    </source>
</reference>
<dbReference type="RefSeq" id="WP_343817285.1">
    <property type="nucleotide sequence ID" value="NZ_BAAAFA010000006.1"/>
</dbReference>
<dbReference type="Proteomes" id="UP001500021">
    <property type="component" value="Unassembled WGS sequence"/>
</dbReference>
<evidence type="ECO:0000313" key="2">
    <source>
        <dbReference type="Proteomes" id="UP001500021"/>
    </source>
</evidence>
<gene>
    <name evidence="1" type="ORF">GCM10009111_19520</name>
</gene>
<protein>
    <recommendedName>
        <fullName evidence="3">Thioredoxin domain-containing protein</fullName>
    </recommendedName>
</protein>